<sequence length="143" mass="14433">MSKKSFFIPILGAVLCLPAGVVLAADAAPAAGQVQNQMMYGSQLMTPKERVEYRAKLRAAKTIQERERIRQEHHEEMMELAKKRGVTLPAVPPAGGAGMGPGRMNGGAGMGPGSMGGGAAGMGPGAGMMGAGAGGGMGGGPRR</sequence>
<evidence type="ECO:0000313" key="1">
    <source>
        <dbReference type="EMBL" id="XRP71825.1"/>
    </source>
</evidence>
<dbReference type="EMBL" id="CP130946">
    <property type="protein sequence ID" value="XRP71825.1"/>
    <property type="molecule type" value="Genomic_DNA"/>
</dbReference>
<evidence type="ECO:0000313" key="2">
    <source>
        <dbReference type="Proteomes" id="UP001196097"/>
    </source>
</evidence>
<gene>
    <name evidence="1" type="ORF">HF292_008355</name>
</gene>
<name>A0ACD5IDB1_9PROT</name>
<proteinExistence type="predicted"/>
<accession>A0ACD5IDB1</accession>
<dbReference type="Proteomes" id="UP001196097">
    <property type="component" value="Chromosome"/>
</dbReference>
<reference evidence="1 2" key="1">
    <citation type="journal article" date="2021" name="ISME J.">
        <title>Genomic evolution of the class Acidithiobacillia: deep-branching Proteobacteria living in extreme acidic conditions.</title>
        <authorList>
            <person name="Moya-Beltran A."/>
            <person name="Beard S."/>
            <person name="Rojas-Villalobos C."/>
            <person name="Issotta F."/>
            <person name="Gallardo Y."/>
            <person name="Ulloa R."/>
            <person name="Giaveno A."/>
            <person name="Degli Esposti M."/>
            <person name="Johnson D.B."/>
            <person name="Quatrini R."/>
        </authorList>
    </citation>
    <scope>NUCLEOTIDE SEQUENCE [LARGE SCALE GENOMIC DNA]</scope>
    <source>
        <strain evidence="1 2">CF3</strain>
    </source>
</reference>
<keyword evidence="2" id="KW-1185">Reference proteome</keyword>
<protein>
    <submittedName>
        <fullName evidence="1">Uncharacterized protein</fullName>
    </submittedName>
</protein>
<organism evidence="1 2">
    <name type="scientific">Acidithiobacillus ferruginosus</name>
    <dbReference type="NCBI Taxonomy" id="3063951"/>
    <lineage>
        <taxon>Bacteria</taxon>
        <taxon>Pseudomonadati</taxon>
        <taxon>Pseudomonadota</taxon>
        <taxon>Acidithiobacillia</taxon>
        <taxon>Acidithiobacillales</taxon>
        <taxon>Acidithiobacillaceae</taxon>
        <taxon>Acidithiobacillus</taxon>
    </lineage>
</organism>